<dbReference type="UniPathway" id="UPA00115">
    <property type="reaction ID" value="UER00414"/>
</dbReference>
<dbReference type="EMBL" id="HE797058">
    <property type="protein sequence ID" value="CCM01983.1"/>
    <property type="molecule type" value="Genomic_DNA"/>
</dbReference>
<keyword evidence="4" id="KW-1185">Reference proteome</keyword>
<dbReference type="Gene3D" id="3.20.20.70">
    <property type="entry name" value="Aldolase class I"/>
    <property type="match status" value="1"/>
</dbReference>
<gene>
    <name evidence="3" type="ORF">FIBRA_04057</name>
</gene>
<dbReference type="GeneID" id="24096894"/>
<dbReference type="HOGENOM" id="CLU_461533_0_0_1"/>
<dbReference type="GO" id="GO:0006098">
    <property type="term" value="P:pentose-phosphate shunt"/>
    <property type="evidence" value="ECO:0007669"/>
    <property type="project" value="UniProtKB-UniPathway"/>
</dbReference>
<dbReference type="AlphaFoldDB" id="J4G6S4"/>
<dbReference type="Proteomes" id="UP000006352">
    <property type="component" value="Unassembled WGS sequence"/>
</dbReference>
<dbReference type="InterPro" id="IPR001585">
    <property type="entry name" value="TAL/FSA"/>
</dbReference>
<dbReference type="RefSeq" id="XP_012181266.1">
    <property type="nucleotide sequence ID" value="XM_012325876.1"/>
</dbReference>
<dbReference type="GO" id="GO:0005975">
    <property type="term" value="P:carbohydrate metabolic process"/>
    <property type="evidence" value="ECO:0007669"/>
    <property type="project" value="InterPro"/>
</dbReference>
<feature type="region of interest" description="Disordered" evidence="2">
    <location>
        <begin position="1"/>
        <end position="83"/>
    </location>
</feature>
<proteinExistence type="predicted"/>
<feature type="compositionally biased region" description="Basic and acidic residues" evidence="2">
    <location>
        <begin position="573"/>
        <end position="582"/>
    </location>
</feature>
<evidence type="ECO:0000313" key="3">
    <source>
        <dbReference type="EMBL" id="CCM01983.1"/>
    </source>
</evidence>
<dbReference type="PANTHER" id="PTHR10683:SF18">
    <property type="entry name" value="TRANSALDOLASE"/>
    <property type="match status" value="1"/>
</dbReference>
<dbReference type="PANTHER" id="PTHR10683">
    <property type="entry name" value="TRANSALDOLASE"/>
    <property type="match status" value="1"/>
</dbReference>
<organism evidence="3 4">
    <name type="scientific">Fibroporia radiculosa</name>
    <dbReference type="NCBI Taxonomy" id="599839"/>
    <lineage>
        <taxon>Eukaryota</taxon>
        <taxon>Fungi</taxon>
        <taxon>Dikarya</taxon>
        <taxon>Basidiomycota</taxon>
        <taxon>Agaricomycotina</taxon>
        <taxon>Agaricomycetes</taxon>
        <taxon>Polyporales</taxon>
        <taxon>Fibroporiaceae</taxon>
        <taxon>Fibroporia</taxon>
    </lineage>
</organism>
<accession>J4G6S4</accession>
<dbReference type="OrthoDB" id="2015515at2759"/>
<dbReference type="InParanoid" id="J4G6S4"/>
<name>J4G6S4_9APHY</name>
<sequence length="591" mass="64997">MSPSQKRRSTSDAPTAVEETERNPALAEACKEPQKHIPTPTRVAPQPPPPQRASSSMRSLAGRRGESTSRQPPAKAEQSGCAATGLGGGQPFLHALAQAAISVVAQTIDFDTLASPPFDGTLLNPFLLYRGTKLCTTQYHIWASVQHALTEHPESNDVNRLLDMAMERYVRTRVELGLCMMDSVPGPHHTFVDPDFHNDREAIVAQAARLLGLFEKHGVDRSSVIVSIPSTDDGIRAARQLETDHLINTNLILVSGLTHASVCLEAGPSALSFTHEILAGAYQALIALDTSHSDGDPVQHARDAATKAIRITAALRLRHKVSAKLFVTDAIVRVARHDERALTLELFPQLDEIPMLHGIDGLALRQRQYMQVRSQKTTILPPPDRSSDVMRRARLAQYPTTYLSQNSQNFLAALGPRDQFLAQSTLSIGLRAMICDLEATKKTVYEELEYRIFVQSLDVNKLMDLYIDDAQRVLDDMCVDDAAGGEPRQARNEYNPRTRHLGFRLIWSQLAVPPRPAQDLPGSQSVSDGCTEHIHFSPDDRHEPRPSQGESLALRPSAENGREEVDGTSVPHCKGEARRSDVNRKLCAGAV</sequence>
<reference evidence="3 4" key="1">
    <citation type="journal article" date="2012" name="Appl. Environ. Microbiol.">
        <title>Short-read sequencing for genomic analysis of the brown rot fungus Fibroporia radiculosa.</title>
        <authorList>
            <person name="Tang J.D."/>
            <person name="Perkins A.D."/>
            <person name="Sonstegard T.S."/>
            <person name="Schroeder S.G."/>
            <person name="Burgess S.C."/>
            <person name="Diehl S.V."/>
        </authorList>
    </citation>
    <scope>NUCLEOTIDE SEQUENCE [LARGE SCALE GENOMIC DNA]</scope>
    <source>
        <strain evidence="3 4">TFFH 294</strain>
    </source>
</reference>
<feature type="compositionally biased region" description="Basic and acidic residues" evidence="2">
    <location>
        <begin position="530"/>
        <end position="545"/>
    </location>
</feature>
<dbReference type="Pfam" id="PF00923">
    <property type="entry name" value="TAL_FSA"/>
    <property type="match status" value="1"/>
</dbReference>
<dbReference type="SUPFAM" id="SSF51569">
    <property type="entry name" value="Aldolase"/>
    <property type="match status" value="1"/>
</dbReference>
<dbReference type="STRING" id="599839.J4G6S4"/>
<dbReference type="InterPro" id="IPR013785">
    <property type="entry name" value="Aldolase_TIM"/>
</dbReference>
<evidence type="ECO:0000256" key="2">
    <source>
        <dbReference type="SAM" id="MobiDB-lite"/>
    </source>
</evidence>
<keyword evidence="1" id="KW-0704">Schiff base</keyword>
<feature type="region of interest" description="Disordered" evidence="2">
    <location>
        <begin position="514"/>
        <end position="582"/>
    </location>
</feature>
<evidence type="ECO:0000313" key="4">
    <source>
        <dbReference type="Proteomes" id="UP000006352"/>
    </source>
</evidence>
<evidence type="ECO:0000256" key="1">
    <source>
        <dbReference type="ARBA" id="ARBA00023270"/>
    </source>
</evidence>
<protein>
    <submittedName>
        <fullName evidence="3">Uncharacterized protein</fullName>
    </submittedName>
</protein>